<proteinExistence type="predicted"/>
<sequence>MNVSHASVHPVEDPPPTDAINAPRVRMKDFQGTPGTTGGLSLRCCQFLFAAIALCVMVTTSDFSSVTAFWSETWVAGSSKMKRHVQTECKWPPPLDLPLPCSPLLPLLDMYCWFELEENYLVAAVGLQSLWSLSLAILDIYALSVKRCLQNYQVVALFTIGDGEEEEQTLPNYCFNGQPGSFHVPKPLYKSKLECMPSGRSMERRSRDKQKEAAATMSNEEDDARVHKDQDDARQYRCFKKYEEIVKQVLLIDEMTDSMDHRARYQRHRRNATTSTTSMPEQGNIDGMLVQTITRFLNELNPNAIGSDPKPSNQ</sequence>
<dbReference type="EMBL" id="AM465908">
    <property type="protein sequence ID" value="CAN61611.1"/>
    <property type="molecule type" value="Genomic_DNA"/>
</dbReference>
<comment type="subunit">
    <text evidence="1">Homodimer and heterodimers.</text>
</comment>
<organism evidence="3">
    <name type="scientific">Vitis vinifera</name>
    <name type="common">Grape</name>
    <dbReference type="NCBI Taxonomy" id="29760"/>
    <lineage>
        <taxon>Eukaryota</taxon>
        <taxon>Viridiplantae</taxon>
        <taxon>Streptophyta</taxon>
        <taxon>Embryophyta</taxon>
        <taxon>Tracheophyta</taxon>
        <taxon>Spermatophyta</taxon>
        <taxon>Magnoliopsida</taxon>
        <taxon>eudicotyledons</taxon>
        <taxon>Gunneridae</taxon>
        <taxon>Pentapetalae</taxon>
        <taxon>rosids</taxon>
        <taxon>Vitales</taxon>
        <taxon>Vitaceae</taxon>
        <taxon>Viteae</taxon>
        <taxon>Vitis</taxon>
    </lineage>
</organism>
<gene>
    <name evidence="3" type="ORF">VITISV_013991</name>
</gene>
<dbReference type="ExpressionAtlas" id="A5BNS1">
    <property type="expression patterns" value="baseline and differential"/>
</dbReference>
<evidence type="ECO:0000313" key="3">
    <source>
        <dbReference type="EMBL" id="CAN61611.1"/>
    </source>
</evidence>
<evidence type="ECO:0000256" key="1">
    <source>
        <dbReference type="ARBA" id="ARBA00011489"/>
    </source>
</evidence>
<evidence type="ECO:0000256" key="2">
    <source>
        <dbReference type="SAM" id="MobiDB-lite"/>
    </source>
</evidence>
<feature type="region of interest" description="Disordered" evidence="2">
    <location>
        <begin position="198"/>
        <end position="230"/>
    </location>
</feature>
<dbReference type="PANTHER" id="PTHR32021:SF1">
    <property type="entry name" value="CASP-LIKE PROTEIN 5A1"/>
    <property type="match status" value="1"/>
</dbReference>
<evidence type="ECO:0008006" key="4">
    <source>
        <dbReference type="Google" id="ProtNLM"/>
    </source>
</evidence>
<feature type="compositionally biased region" description="Basic and acidic residues" evidence="2">
    <location>
        <begin position="201"/>
        <end position="212"/>
    </location>
</feature>
<dbReference type="InterPro" id="IPR045009">
    <property type="entry name" value="CASPL-5"/>
</dbReference>
<accession>A5BNS1</accession>
<dbReference type="PANTHER" id="PTHR32021">
    <property type="entry name" value="CASP-LIKE PROTEIN 5B3"/>
    <property type="match status" value="1"/>
</dbReference>
<reference evidence="3" key="1">
    <citation type="journal article" date="2007" name="PLoS ONE">
        <title>The first genome sequence of an elite grapevine cultivar (Pinot noir Vitis vinifera L.): coping with a highly heterozygous genome.</title>
        <authorList>
            <person name="Velasco R."/>
            <person name="Zharkikh A."/>
            <person name="Troggio M."/>
            <person name="Cartwright D.A."/>
            <person name="Cestaro A."/>
            <person name="Pruss D."/>
            <person name="Pindo M."/>
            <person name="FitzGerald L.M."/>
            <person name="Vezzulli S."/>
            <person name="Reid J."/>
            <person name="Malacarne G."/>
            <person name="Iliev D."/>
            <person name="Coppola G."/>
            <person name="Wardell B."/>
            <person name="Micheletti D."/>
            <person name="Macalma T."/>
            <person name="Facci M."/>
            <person name="Mitchell J.T."/>
            <person name="Perazzolli M."/>
            <person name="Eldredge G."/>
            <person name="Gatto P."/>
            <person name="Oyzerski R."/>
            <person name="Moretto M."/>
            <person name="Gutin N."/>
            <person name="Stefanini M."/>
            <person name="Chen Y."/>
            <person name="Segala C."/>
            <person name="Davenport C."/>
            <person name="Dematte L."/>
            <person name="Mraz A."/>
            <person name="Battilana J."/>
            <person name="Stormo K."/>
            <person name="Costa F."/>
            <person name="Tao Q."/>
            <person name="Si-Ammour A."/>
            <person name="Harkins T."/>
            <person name="Lackey A."/>
            <person name="Perbost C."/>
            <person name="Taillon B."/>
            <person name="Stella A."/>
            <person name="Solovyev V."/>
            <person name="Fawcett J.A."/>
            <person name="Sterck L."/>
            <person name="Vandepoele K."/>
            <person name="Grando S.M."/>
            <person name="Toppo S."/>
            <person name="Moser C."/>
            <person name="Lanchbury J."/>
            <person name="Bogden R."/>
            <person name="Skolnick M."/>
            <person name="Sgaramella V."/>
            <person name="Bhatnagar S.K."/>
            <person name="Fontana P."/>
            <person name="Gutin A."/>
            <person name="Van de Peer Y."/>
            <person name="Salamini F."/>
            <person name="Viola R."/>
        </authorList>
    </citation>
    <scope>NUCLEOTIDE SEQUENCE</scope>
</reference>
<protein>
    <recommendedName>
        <fullName evidence="4">CASP-like protein</fullName>
    </recommendedName>
</protein>
<feature type="region of interest" description="Disordered" evidence="2">
    <location>
        <begin position="1"/>
        <end position="22"/>
    </location>
</feature>
<name>A5BNS1_VITVI</name>
<feature type="compositionally biased region" description="Polar residues" evidence="2">
    <location>
        <begin position="272"/>
        <end position="281"/>
    </location>
</feature>
<dbReference type="AlphaFoldDB" id="A5BNS1"/>
<feature type="region of interest" description="Disordered" evidence="2">
    <location>
        <begin position="264"/>
        <end position="283"/>
    </location>
</feature>